<sequence>MGSSGVSIPRSHGFGAKFAVFAYCFLILKSKGIFQTFNCPFPIEYKNPFFGSPRIYYKPLFYGHHSHFVHCPRCRRCHCARDAHKWYSRPCFSVTALFLCGSLLAAVTMT</sequence>
<keyword evidence="1" id="KW-0472">Membrane</keyword>
<keyword evidence="3" id="KW-1185">Reference proteome</keyword>
<reference evidence="2 3" key="1">
    <citation type="submission" date="2014-04" db="EMBL/GenBank/DDBJ databases">
        <authorList>
            <consortium name="DOE Joint Genome Institute"/>
            <person name="Kuo A."/>
            <person name="Gay G."/>
            <person name="Dore J."/>
            <person name="Kohler A."/>
            <person name="Nagy L.G."/>
            <person name="Floudas D."/>
            <person name="Copeland A."/>
            <person name="Barry K.W."/>
            <person name="Cichocki N."/>
            <person name="Veneault-Fourrey C."/>
            <person name="LaButti K."/>
            <person name="Lindquist E.A."/>
            <person name="Lipzen A."/>
            <person name="Lundell T."/>
            <person name="Morin E."/>
            <person name="Murat C."/>
            <person name="Sun H."/>
            <person name="Tunlid A."/>
            <person name="Henrissat B."/>
            <person name="Grigoriev I.V."/>
            <person name="Hibbett D.S."/>
            <person name="Martin F."/>
            <person name="Nordberg H.P."/>
            <person name="Cantor M.N."/>
            <person name="Hua S.X."/>
        </authorList>
    </citation>
    <scope>NUCLEOTIDE SEQUENCE [LARGE SCALE GENOMIC DNA]</scope>
    <source>
        <strain evidence="3">h7</strain>
    </source>
</reference>
<keyword evidence="1" id="KW-1133">Transmembrane helix</keyword>
<proteinExistence type="predicted"/>
<evidence type="ECO:0000313" key="3">
    <source>
        <dbReference type="Proteomes" id="UP000053424"/>
    </source>
</evidence>
<dbReference type="EMBL" id="KN831768">
    <property type="protein sequence ID" value="KIM49474.1"/>
    <property type="molecule type" value="Genomic_DNA"/>
</dbReference>
<keyword evidence="1" id="KW-0812">Transmembrane</keyword>
<evidence type="ECO:0000313" key="2">
    <source>
        <dbReference type="EMBL" id="KIM49474.1"/>
    </source>
</evidence>
<dbReference type="Proteomes" id="UP000053424">
    <property type="component" value="Unassembled WGS sequence"/>
</dbReference>
<accession>A0A0C3CZ84</accession>
<dbReference type="HOGENOM" id="CLU_2171378_0_0_1"/>
<feature type="transmembrane region" description="Helical" evidence="1">
    <location>
        <begin position="91"/>
        <end position="109"/>
    </location>
</feature>
<dbReference type="AlphaFoldDB" id="A0A0C3CZ84"/>
<reference evidence="3" key="2">
    <citation type="submission" date="2015-01" db="EMBL/GenBank/DDBJ databases">
        <title>Evolutionary Origins and Diversification of the Mycorrhizal Mutualists.</title>
        <authorList>
            <consortium name="DOE Joint Genome Institute"/>
            <consortium name="Mycorrhizal Genomics Consortium"/>
            <person name="Kohler A."/>
            <person name="Kuo A."/>
            <person name="Nagy L.G."/>
            <person name="Floudas D."/>
            <person name="Copeland A."/>
            <person name="Barry K.W."/>
            <person name="Cichocki N."/>
            <person name="Veneault-Fourrey C."/>
            <person name="LaButti K."/>
            <person name="Lindquist E.A."/>
            <person name="Lipzen A."/>
            <person name="Lundell T."/>
            <person name="Morin E."/>
            <person name="Murat C."/>
            <person name="Riley R."/>
            <person name="Ohm R."/>
            <person name="Sun H."/>
            <person name="Tunlid A."/>
            <person name="Henrissat B."/>
            <person name="Grigoriev I.V."/>
            <person name="Hibbett D.S."/>
            <person name="Martin F."/>
        </authorList>
    </citation>
    <scope>NUCLEOTIDE SEQUENCE [LARGE SCALE GENOMIC DNA]</scope>
    <source>
        <strain evidence="3">h7</strain>
    </source>
</reference>
<gene>
    <name evidence="2" type="ORF">M413DRAFT_109116</name>
</gene>
<organism evidence="2 3">
    <name type="scientific">Hebeloma cylindrosporum</name>
    <dbReference type="NCBI Taxonomy" id="76867"/>
    <lineage>
        <taxon>Eukaryota</taxon>
        <taxon>Fungi</taxon>
        <taxon>Dikarya</taxon>
        <taxon>Basidiomycota</taxon>
        <taxon>Agaricomycotina</taxon>
        <taxon>Agaricomycetes</taxon>
        <taxon>Agaricomycetidae</taxon>
        <taxon>Agaricales</taxon>
        <taxon>Agaricineae</taxon>
        <taxon>Hymenogastraceae</taxon>
        <taxon>Hebeloma</taxon>
    </lineage>
</organism>
<evidence type="ECO:0000256" key="1">
    <source>
        <dbReference type="SAM" id="Phobius"/>
    </source>
</evidence>
<protein>
    <submittedName>
        <fullName evidence="2">Uncharacterized protein</fullName>
    </submittedName>
</protein>
<name>A0A0C3CZ84_HEBCY</name>